<comment type="caution">
    <text evidence="1">The sequence shown here is derived from an EMBL/GenBank/DDBJ whole genome shotgun (WGS) entry which is preliminary data.</text>
</comment>
<organism evidence="1 2">
    <name type="scientific">Herminiimonas aquatilis</name>
    <dbReference type="NCBI Taxonomy" id="345342"/>
    <lineage>
        <taxon>Bacteria</taxon>
        <taxon>Pseudomonadati</taxon>
        <taxon>Pseudomonadota</taxon>
        <taxon>Betaproteobacteria</taxon>
        <taxon>Burkholderiales</taxon>
        <taxon>Oxalobacteraceae</taxon>
        <taxon>Herminiimonas</taxon>
    </lineage>
</organism>
<accession>A0ABW2J5I6</accession>
<evidence type="ECO:0000313" key="1">
    <source>
        <dbReference type="EMBL" id="MFC7298215.1"/>
    </source>
</evidence>
<gene>
    <name evidence="1" type="ORF">ACFQO0_07180</name>
</gene>
<evidence type="ECO:0008006" key="3">
    <source>
        <dbReference type="Google" id="ProtNLM"/>
    </source>
</evidence>
<proteinExistence type="predicted"/>
<reference evidence="2" key="1">
    <citation type="journal article" date="2019" name="Int. J. Syst. Evol. Microbiol.">
        <title>The Global Catalogue of Microorganisms (GCM) 10K type strain sequencing project: providing services to taxonomists for standard genome sequencing and annotation.</title>
        <authorList>
            <consortium name="The Broad Institute Genomics Platform"/>
            <consortium name="The Broad Institute Genome Sequencing Center for Infectious Disease"/>
            <person name="Wu L."/>
            <person name="Ma J."/>
        </authorList>
    </citation>
    <scope>NUCLEOTIDE SEQUENCE [LARGE SCALE GENOMIC DNA]</scope>
    <source>
        <strain evidence="2">CCUG 36956</strain>
    </source>
</reference>
<sequence>MTQDNKPGKVETLAQQKQRLLQQCTVYRAGIGRSRKIVRDHLGPDELARTAIGLVSMRAQSALANFSDMFDLKSLSTAKLQRLLPLVVSGVSLLAKGSLWRSLLRGAAVAGIGATAIYFVTRKKKTTSHEHVALHEHL</sequence>
<evidence type="ECO:0000313" key="2">
    <source>
        <dbReference type="Proteomes" id="UP001596379"/>
    </source>
</evidence>
<keyword evidence="2" id="KW-1185">Reference proteome</keyword>
<protein>
    <recommendedName>
        <fullName evidence="3">Secreted protein with PEP-CTERM sorting signal</fullName>
    </recommendedName>
</protein>
<dbReference type="Proteomes" id="UP001596379">
    <property type="component" value="Unassembled WGS sequence"/>
</dbReference>
<dbReference type="RefSeq" id="WP_382233332.1">
    <property type="nucleotide sequence ID" value="NZ_JBHTCC010000001.1"/>
</dbReference>
<dbReference type="EMBL" id="JBHTCC010000001">
    <property type="protein sequence ID" value="MFC7298215.1"/>
    <property type="molecule type" value="Genomic_DNA"/>
</dbReference>
<name>A0ABW2J5I6_9BURK</name>